<dbReference type="PANTHER" id="PTHR33542:SF3">
    <property type="entry name" value="SIROHYDROCHLORIN FERROCHELATASE, CHLOROPLASTIC"/>
    <property type="match status" value="1"/>
</dbReference>
<evidence type="ECO:0000256" key="1">
    <source>
        <dbReference type="ARBA" id="ARBA00022723"/>
    </source>
</evidence>
<dbReference type="PATRIC" id="fig|1172190.3.peg.905"/>
<dbReference type="InterPro" id="IPR050963">
    <property type="entry name" value="Sirohydro_Cobaltochel/CbiX"/>
</dbReference>
<evidence type="ECO:0000313" key="3">
    <source>
        <dbReference type="EMBL" id="EQB39871.1"/>
    </source>
</evidence>
<evidence type="ECO:0000313" key="4">
    <source>
        <dbReference type="Proteomes" id="UP000015520"/>
    </source>
</evidence>
<comment type="caution">
    <text evidence="3">The sequence shown here is derived from an EMBL/GenBank/DDBJ whole genome shotgun (WGS) entry which is preliminary data.</text>
</comment>
<gene>
    <name evidence="3" type="ORF">M947_04640</name>
</gene>
<dbReference type="Proteomes" id="UP000015520">
    <property type="component" value="Unassembled WGS sequence"/>
</dbReference>
<organism evidence="3 4">
    <name type="scientific">Sulfurimonas hongkongensis</name>
    <dbReference type="NCBI Taxonomy" id="1172190"/>
    <lineage>
        <taxon>Bacteria</taxon>
        <taxon>Pseudomonadati</taxon>
        <taxon>Campylobacterota</taxon>
        <taxon>Epsilonproteobacteria</taxon>
        <taxon>Campylobacterales</taxon>
        <taxon>Sulfurimonadaceae</taxon>
        <taxon>Sulfurimonas</taxon>
    </lineage>
</organism>
<reference evidence="3 4" key="1">
    <citation type="submission" date="2013-07" db="EMBL/GenBank/DDBJ databases">
        <title>Sulfurimonas hongkongensis AST-10 Genome Sequencing.</title>
        <authorList>
            <person name="Cai L."/>
            <person name="Zhang T."/>
        </authorList>
    </citation>
    <scope>NUCLEOTIDE SEQUENCE [LARGE SCALE GENOMIC DNA]</scope>
    <source>
        <strain evidence="3 4">AST-10</strain>
    </source>
</reference>
<dbReference type="OrthoDB" id="9797895at2"/>
<name>T0JP17_9BACT</name>
<dbReference type="AlphaFoldDB" id="T0JP17"/>
<dbReference type="GO" id="GO:0046872">
    <property type="term" value="F:metal ion binding"/>
    <property type="evidence" value="ECO:0007669"/>
    <property type="project" value="UniProtKB-KW"/>
</dbReference>
<accession>T0JP17</accession>
<proteinExistence type="predicted"/>
<dbReference type="SUPFAM" id="SSF53800">
    <property type="entry name" value="Chelatase"/>
    <property type="match status" value="1"/>
</dbReference>
<dbReference type="STRING" id="1172190.M947_04640"/>
<dbReference type="PANTHER" id="PTHR33542">
    <property type="entry name" value="SIROHYDROCHLORIN FERROCHELATASE, CHLOROPLASTIC"/>
    <property type="match status" value="1"/>
</dbReference>
<dbReference type="Pfam" id="PF01903">
    <property type="entry name" value="CbiX"/>
    <property type="match status" value="1"/>
</dbReference>
<dbReference type="eggNOG" id="COG2138">
    <property type="taxonomic scope" value="Bacteria"/>
</dbReference>
<protein>
    <recommendedName>
        <fullName evidence="5">Cobalamin biosynthesis protein CbiX</fullName>
    </recommendedName>
</protein>
<keyword evidence="1" id="KW-0479">Metal-binding</keyword>
<dbReference type="Gene3D" id="3.40.50.1400">
    <property type="match status" value="1"/>
</dbReference>
<evidence type="ECO:0000256" key="2">
    <source>
        <dbReference type="ARBA" id="ARBA00023239"/>
    </source>
</evidence>
<dbReference type="RefSeq" id="WP_021287199.1">
    <property type="nucleotide sequence ID" value="NZ_AUPZ01000005.1"/>
</dbReference>
<dbReference type="EMBL" id="AUPZ01000005">
    <property type="protein sequence ID" value="EQB39871.1"/>
    <property type="molecule type" value="Genomic_DNA"/>
</dbReference>
<keyword evidence="2" id="KW-0456">Lyase</keyword>
<dbReference type="GO" id="GO:0016829">
    <property type="term" value="F:lyase activity"/>
    <property type="evidence" value="ECO:0007669"/>
    <property type="project" value="UniProtKB-KW"/>
</dbReference>
<dbReference type="CDD" id="cd03416">
    <property type="entry name" value="CbiX_SirB_N"/>
    <property type="match status" value="1"/>
</dbReference>
<keyword evidence="4" id="KW-1185">Reference proteome</keyword>
<sequence>MSKKIAVVLIAHGSKRSESNEEFIRLVKKVKEEDTHFCAVEFAFLELAKPSIEDSIDKLHQMKMDEVYLYPYFLNSGKHVAVDIPKIAREMQLGIEDMKIEVLKHFGESQSIAKIISHDLKSLSFLKLN</sequence>
<evidence type="ECO:0008006" key="5">
    <source>
        <dbReference type="Google" id="ProtNLM"/>
    </source>
</evidence>
<dbReference type="InterPro" id="IPR002762">
    <property type="entry name" value="CbiX-like"/>
</dbReference>